<sequence length="70" mass="8119">MRFGYQCEECEEAVWLAAPRSELQWLRSRRHVVREVQKHLSGGLDGWMDEGLVFLERHDGHSVVVVQGGR</sequence>
<reference evidence="1 2" key="1">
    <citation type="journal article" date="2022" name="ISME Commun">
        <title>Vulcanimicrobium alpinus gen. nov. sp. nov., the first cultivated representative of the candidate phylum 'Eremiobacterota', is a metabolically versatile aerobic anoxygenic phototroph.</title>
        <authorList>
            <person name="Yabe S."/>
            <person name="Muto K."/>
            <person name="Abe K."/>
            <person name="Yokota A."/>
            <person name="Staudigel H."/>
            <person name="Tebo B.M."/>
        </authorList>
    </citation>
    <scope>NUCLEOTIDE SEQUENCE [LARGE SCALE GENOMIC DNA]</scope>
    <source>
        <strain evidence="1 2">WC8-2</strain>
    </source>
</reference>
<dbReference type="KEGG" id="vab:WPS_29010"/>
<proteinExistence type="predicted"/>
<dbReference type="EMBL" id="AP025523">
    <property type="protein sequence ID" value="BDE07625.1"/>
    <property type="molecule type" value="Genomic_DNA"/>
</dbReference>
<gene>
    <name evidence="1" type="ORF">WPS_29010</name>
</gene>
<evidence type="ECO:0000313" key="1">
    <source>
        <dbReference type="EMBL" id="BDE07625.1"/>
    </source>
</evidence>
<dbReference type="RefSeq" id="WP_317995203.1">
    <property type="nucleotide sequence ID" value="NZ_AP025523.1"/>
</dbReference>
<dbReference type="Proteomes" id="UP001317532">
    <property type="component" value="Chromosome"/>
</dbReference>
<keyword evidence="2" id="KW-1185">Reference proteome</keyword>
<name>A0AAN1XYA5_UNVUL</name>
<organism evidence="1 2">
    <name type="scientific">Vulcanimicrobium alpinum</name>
    <dbReference type="NCBI Taxonomy" id="3016050"/>
    <lineage>
        <taxon>Bacteria</taxon>
        <taxon>Bacillati</taxon>
        <taxon>Vulcanimicrobiota</taxon>
        <taxon>Vulcanimicrobiia</taxon>
        <taxon>Vulcanimicrobiales</taxon>
        <taxon>Vulcanimicrobiaceae</taxon>
        <taxon>Vulcanimicrobium</taxon>
    </lineage>
</organism>
<accession>A0AAN1XYA5</accession>
<dbReference type="AlphaFoldDB" id="A0AAN1XYA5"/>
<protein>
    <submittedName>
        <fullName evidence="1">Uncharacterized protein</fullName>
    </submittedName>
</protein>
<evidence type="ECO:0000313" key="2">
    <source>
        <dbReference type="Proteomes" id="UP001317532"/>
    </source>
</evidence>